<accession>A0A8C8YLC3</accession>
<dbReference type="InterPro" id="IPR039251">
    <property type="entry name" value="OXLD1"/>
</dbReference>
<evidence type="ECO:0000256" key="1">
    <source>
        <dbReference type="SAM" id="MobiDB-lite"/>
    </source>
</evidence>
<feature type="region of interest" description="Disordered" evidence="1">
    <location>
        <begin position="52"/>
        <end position="82"/>
    </location>
</feature>
<evidence type="ECO:0000313" key="4">
    <source>
        <dbReference type="Proteomes" id="UP000694414"/>
    </source>
</evidence>
<reference evidence="3" key="1">
    <citation type="submission" date="2025-08" db="UniProtKB">
        <authorList>
            <consortium name="Ensembl"/>
        </authorList>
    </citation>
    <scope>IDENTIFICATION</scope>
</reference>
<feature type="domain" description="Oxidoreductase-like" evidence="2">
    <location>
        <begin position="73"/>
        <end position="107"/>
    </location>
</feature>
<dbReference type="AlphaFoldDB" id="A0A8C8YLC3"/>
<dbReference type="Pfam" id="PF09791">
    <property type="entry name" value="Oxidored-like"/>
    <property type="match status" value="1"/>
</dbReference>
<dbReference type="PANTHER" id="PTHR21193:SF3">
    <property type="entry name" value="OXIDOREDUCTASE-LIKE DOMAIN-CONTAINING PROTEIN 1"/>
    <property type="match status" value="1"/>
</dbReference>
<reference evidence="3" key="2">
    <citation type="submission" date="2025-09" db="UniProtKB">
        <authorList>
            <consortium name="Ensembl"/>
        </authorList>
    </citation>
    <scope>IDENTIFICATION</scope>
</reference>
<dbReference type="Ensembl" id="ENSPSMT00000006700.1">
    <property type="protein sequence ID" value="ENSPSMP00000005632.1"/>
    <property type="gene ID" value="ENSPSMG00000004274.1"/>
</dbReference>
<dbReference type="Proteomes" id="UP000694414">
    <property type="component" value="Unplaced"/>
</dbReference>
<sequence>SVLWASPGGGQSRAEALDCCQRLSGGSDILLRCHSEAHDDCGEFGTDHVQVGSQRSARSTKCPKASLPSRGRSEPQHPTNRSMSGCPNCMWAEYSEVLLQRYQDGRKLALPALEKHVVDKNIKAFLRMEILLWTRRRA</sequence>
<organism evidence="3 4">
    <name type="scientific">Prolemur simus</name>
    <name type="common">Greater bamboo lemur</name>
    <name type="synonym">Hapalemur simus</name>
    <dbReference type="NCBI Taxonomy" id="1328070"/>
    <lineage>
        <taxon>Eukaryota</taxon>
        <taxon>Metazoa</taxon>
        <taxon>Chordata</taxon>
        <taxon>Craniata</taxon>
        <taxon>Vertebrata</taxon>
        <taxon>Euteleostomi</taxon>
        <taxon>Mammalia</taxon>
        <taxon>Eutheria</taxon>
        <taxon>Euarchontoglires</taxon>
        <taxon>Primates</taxon>
        <taxon>Strepsirrhini</taxon>
        <taxon>Lemuriformes</taxon>
        <taxon>Lemuridae</taxon>
        <taxon>Prolemur</taxon>
    </lineage>
</organism>
<keyword evidence="4" id="KW-1185">Reference proteome</keyword>
<protein>
    <recommendedName>
        <fullName evidence="2">Oxidoreductase-like domain-containing protein</fullName>
    </recommendedName>
</protein>
<dbReference type="GO" id="GO:0005739">
    <property type="term" value="C:mitochondrion"/>
    <property type="evidence" value="ECO:0007669"/>
    <property type="project" value="TreeGrafter"/>
</dbReference>
<name>A0A8C8YLC3_PROSS</name>
<dbReference type="GeneTree" id="ENSGT00390000003596"/>
<evidence type="ECO:0000313" key="3">
    <source>
        <dbReference type="Ensembl" id="ENSPSMP00000005632.1"/>
    </source>
</evidence>
<evidence type="ECO:0000259" key="2">
    <source>
        <dbReference type="Pfam" id="PF09791"/>
    </source>
</evidence>
<dbReference type="InterPro" id="IPR019180">
    <property type="entry name" value="Oxidoreductase-like_N"/>
</dbReference>
<dbReference type="PANTHER" id="PTHR21193">
    <property type="entry name" value="OXIDOREDUCTASE-LIKE DOMAIN-CONTAINING PROTEIN 1"/>
    <property type="match status" value="1"/>
</dbReference>
<proteinExistence type="predicted"/>